<reference evidence="2 3" key="1">
    <citation type="submission" date="2016-11" db="EMBL/GenBank/DDBJ databases">
        <title>Draft Genome Sequences of Nine Cyanobacterial Strains from Diverse Habitats.</title>
        <authorList>
            <person name="Zhu T."/>
            <person name="Hou S."/>
            <person name="Lu X."/>
            <person name="Hess W.R."/>
        </authorList>
    </citation>
    <scope>NUCLEOTIDE SEQUENCE [LARGE SCALE GENOMIC DNA]</scope>
    <source>
        <strain evidence="2 3">NIES-30</strain>
    </source>
</reference>
<feature type="transmembrane region" description="Helical" evidence="1">
    <location>
        <begin position="12"/>
        <end position="31"/>
    </location>
</feature>
<keyword evidence="3" id="KW-1185">Reference proteome</keyword>
<dbReference type="EMBL" id="MRCG01000003">
    <property type="protein sequence ID" value="OKH49642.1"/>
    <property type="molecule type" value="Genomic_DNA"/>
</dbReference>
<sequence length="431" mass="49706">MVIFFKELVKTTLYLIIIVFYPLTGFVVAYFSGFSRKKTDFSLVWGSTPILNNSYWSRAMQATGYDSQTFTHDFYSAINRREDWDRVLTEEYRFLPDFVKPFLAFLDALLRYDVFFISFDGFFIGNTPLWWMQAPFLKLAGKKIVVIPYGSDAYVYQRIKSTGLLHGLLMSYPLPARDQERIAKRVDYWCKHADAVITGLMGPDGFGRWDVLLPSNLYIDLDLWQASDRVNDADGKMGWVTIVHAPNHRGFKGTEFIIDAVNRLKQEGLLVKLILLEKVQNSKIREQLRHHTDILVDQVIATGHALNALEGLASGIPVISNLEDEAYILPFRRWTYFGECPIASATPENLTDVLRKLITRPKLRAQLGRAGREYVEKYHGLDSAQYLFNNVIDYVYGRKESLMNLYHPLLGEYPKRKPPIQHPLVNNRIVD</sequence>
<organism evidence="2 3">
    <name type="scientific">Phormidium tenue NIES-30</name>
    <dbReference type="NCBI Taxonomy" id="549789"/>
    <lineage>
        <taxon>Bacteria</taxon>
        <taxon>Bacillati</taxon>
        <taxon>Cyanobacteriota</taxon>
        <taxon>Cyanophyceae</taxon>
        <taxon>Oscillatoriophycideae</taxon>
        <taxon>Oscillatoriales</taxon>
        <taxon>Oscillatoriaceae</taxon>
        <taxon>Phormidium</taxon>
    </lineage>
</organism>
<keyword evidence="1" id="KW-0472">Membrane</keyword>
<protein>
    <submittedName>
        <fullName evidence="2">Aminotransferase</fullName>
    </submittedName>
</protein>
<comment type="caution">
    <text evidence="2">The sequence shown here is derived from an EMBL/GenBank/DDBJ whole genome shotgun (WGS) entry which is preliminary data.</text>
</comment>
<dbReference type="GO" id="GO:0008483">
    <property type="term" value="F:transaminase activity"/>
    <property type="evidence" value="ECO:0007669"/>
    <property type="project" value="UniProtKB-KW"/>
</dbReference>
<evidence type="ECO:0000313" key="3">
    <source>
        <dbReference type="Proteomes" id="UP000185557"/>
    </source>
</evidence>
<dbReference type="STRING" id="549789.NIES30_06460"/>
<keyword evidence="1" id="KW-0812">Transmembrane</keyword>
<proteinExistence type="predicted"/>
<gene>
    <name evidence="2" type="ORF">NIES30_06460</name>
</gene>
<name>A0A1U7J8K0_9CYAN</name>
<accession>A0A1U7J8K0</accession>
<evidence type="ECO:0000256" key="1">
    <source>
        <dbReference type="SAM" id="Phobius"/>
    </source>
</evidence>
<keyword evidence="2" id="KW-0808">Transferase</keyword>
<dbReference type="Gene3D" id="3.40.50.2000">
    <property type="entry name" value="Glycogen Phosphorylase B"/>
    <property type="match status" value="1"/>
</dbReference>
<keyword evidence="1" id="KW-1133">Transmembrane helix</keyword>
<dbReference type="Proteomes" id="UP000185557">
    <property type="component" value="Unassembled WGS sequence"/>
</dbReference>
<evidence type="ECO:0000313" key="2">
    <source>
        <dbReference type="EMBL" id="OKH49642.1"/>
    </source>
</evidence>
<dbReference type="SUPFAM" id="SSF53756">
    <property type="entry name" value="UDP-Glycosyltransferase/glycogen phosphorylase"/>
    <property type="match status" value="1"/>
</dbReference>
<dbReference type="AlphaFoldDB" id="A0A1U7J8K0"/>
<keyword evidence="2" id="KW-0032">Aminotransferase</keyword>